<feature type="domain" description="CAAX prenyl protease 2/Lysostaphin resistance protein A-like" evidence="2">
    <location>
        <begin position="175"/>
        <end position="268"/>
    </location>
</feature>
<reference evidence="3 4" key="1">
    <citation type="submission" date="2016-11" db="EMBL/GenBank/DDBJ databases">
        <authorList>
            <person name="Jaros S."/>
            <person name="Januszkiewicz K."/>
            <person name="Wedrychowicz H."/>
        </authorList>
    </citation>
    <scope>NUCLEOTIDE SEQUENCE [LARGE SCALE GENOMIC DNA]</scope>
    <source>
        <strain evidence="3 4">LMG 20594</strain>
    </source>
</reference>
<feature type="transmembrane region" description="Helical" evidence="1">
    <location>
        <begin position="260"/>
        <end position="278"/>
    </location>
</feature>
<keyword evidence="1" id="KW-1133">Transmembrane helix</keyword>
<dbReference type="GO" id="GO:0080120">
    <property type="term" value="P:CAAX-box protein maturation"/>
    <property type="evidence" value="ECO:0007669"/>
    <property type="project" value="UniProtKB-ARBA"/>
</dbReference>
<dbReference type="AlphaFoldDB" id="A0A1M6NYZ5"/>
<name>A0A1M6NYZ5_9BURK</name>
<dbReference type="GO" id="GO:0004175">
    <property type="term" value="F:endopeptidase activity"/>
    <property type="evidence" value="ECO:0007669"/>
    <property type="project" value="UniProtKB-ARBA"/>
</dbReference>
<evidence type="ECO:0000313" key="3">
    <source>
        <dbReference type="EMBL" id="SHK00913.1"/>
    </source>
</evidence>
<proteinExistence type="predicted"/>
<dbReference type="Pfam" id="PF02517">
    <property type="entry name" value="Rce1-like"/>
    <property type="match status" value="1"/>
</dbReference>
<evidence type="ECO:0000313" key="4">
    <source>
        <dbReference type="Proteomes" id="UP000184395"/>
    </source>
</evidence>
<feature type="transmembrane region" description="Helical" evidence="1">
    <location>
        <begin position="67"/>
        <end position="86"/>
    </location>
</feature>
<keyword evidence="1" id="KW-0812">Transmembrane</keyword>
<accession>A0A1M6NYZ5</accession>
<dbReference type="OrthoDB" id="5322702at2"/>
<evidence type="ECO:0000256" key="1">
    <source>
        <dbReference type="SAM" id="Phobius"/>
    </source>
</evidence>
<organism evidence="3 4">
    <name type="scientific">Paraburkholderia terricola</name>
    <dbReference type="NCBI Taxonomy" id="169427"/>
    <lineage>
        <taxon>Bacteria</taxon>
        <taxon>Pseudomonadati</taxon>
        <taxon>Pseudomonadota</taxon>
        <taxon>Betaproteobacteria</taxon>
        <taxon>Burkholderiales</taxon>
        <taxon>Burkholderiaceae</taxon>
        <taxon>Paraburkholderia</taxon>
    </lineage>
</organism>
<feature type="transmembrane region" description="Helical" evidence="1">
    <location>
        <begin position="106"/>
        <end position="126"/>
    </location>
</feature>
<protein>
    <recommendedName>
        <fullName evidence="2">CAAX prenyl protease 2/Lysostaphin resistance protein A-like domain-containing protein</fullName>
    </recommendedName>
</protein>
<dbReference type="Proteomes" id="UP000184395">
    <property type="component" value="Unassembled WGS sequence"/>
</dbReference>
<evidence type="ECO:0000259" key="2">
    <source>
        <dbReference type="Pfam" id="PF02517"/>
    </source>
</evidence>
<dbReference type="EMBL" id="FRAB01000011">
    <property type="protein sequence ID" value="SHK00913.1"/>
    <property type="molecule type" value="Genomic_DNA"/>
</dbReference>
<feature type="transmembrane region" description="Helical" evidence="1">
    <location>
        <begin position="35"/>
        <end position="60"/>
    </location>
</feature>
<feature type="transmembrane region" description="Helical" evidence="1">
    <location>
        <begin position="138"/>
        <end position="162"/>
    </location>
</feature>
<gene>
    <name evidence="3" type="ORF">SAMN05192548_1011134</name>
</gene>
<feature type="transmembrane region" description="Helical" evidence="1">
    <location>
        <begin position="174"/>
        <end position="194"/>
    </location>
</feature>
<sequence>MAALPWIAVFLAAFAAVFQAPRSLTMVLLAIGYGLAFALGQLQVLAVIPLALLVGTGVLLRRNPSPVGRLLCNAVFVVVAIGLFQHGLPGFHNLKVIDAARFTPDAAPYTMYLNFDKPLIGFWLLLTYPWVQSRKPLSVMAMSAIVACAVTSAVCLSIAFYAGSVAWAPKWQHLAWLWALNNLLLVAFAEEAFFRGYIQEGITRLMKSRRHAQWFGLVAGAVLFGLAHYQGGAQLVLLAGLSGIGYGLAYRAGGLQSAMLTHFGLNLLQFGLFTYPFLAHA</sequence>
<dbReference type="InterPro" id="IPR003675">
    <property type="entry name" value="Rce1/LyrA-like_dom"/>
</dbReference>
<dbReference type="RefSeq" id="WP_073428944.1">
    <property type="nucleotide sequence ID" value="NZ_CADFGY010000004.1"/>
</dbReference>
<feature type="transmembrane region" description="Helical" evidence="1">
    <location>
        <begin position="214"/>
        <end position="229"/>
    </location>
</feature>
<dbReference type="STRING" id="169427.SAMN05192548_1011134"/>
<keyword evidence="1" id="KW-0472">Membrane</keyword>